<sequence>MSSSTIADTVGRWGESLDDFSDDEENIVPITEDDGIHLLDADDVETIVADANEGNDLMLKTTFGARLSLGLGWEMSSLFGVMLDQRPSNQYLAIQLMNRHLACMT</sequence>
<reference evidence="1 2" key="1">
    <citation type="journal article" date="2024" name="G3 (Bethesda)">
        <title>Genome assembly of Hibiscus sabdariffa L. provides insights into metabolisms of medicinal natural products.</title>
        <authorList>
            <person name="Kim T."/>
        </authorList>
    </citation>
    <scope>NUCLEOTIDE SEQUENCE [LARGE SCALE GENOMIC DNA]</scope>
    <source>
        <strain evidence="1">TK-2024</strain>
        <tissue evidence="1">Old leaves</tissue>
    </source>
</reference>
<protein>
    <submittedName>
        <fullName evidence="1">Uncharacterized protein</fullName>
    </submittedName>
</protein>
<gene>
    <name evidence="1" type="ORF">V6N11_065612</name>
</gene>
<name>A0ABR2PHT6_9ROSI</name>
<organism evidence="1 2">
    <name type="scientific">Hibiscus sabdariffa</name>
    <name type="common">roselle</name>
    <dbReference type="NCBI Taxonomy" id="183260"/>
    <lineage>
        <taxon>Eukaryota</taxon>
        <taxon>Viridiplantae</taxon>
        <taxon>Streptophyta</taxon>
        <taxon>Embryophyta</taxon>
        <taxon>Tracheophyta</taxon>
        <taxon>Spermatophyta</taxon>
        <taxon>Magnoliopsida</taxon>
        <taxon>eudicotyledons</taxon>
        <taxon>Gunneridae</taxon>
        <taxon>Pentapetalae</taxon>
        <taxon>rosids</taxon>
        <taxon>malvids</taxon>
        <taxon>Malvales</taxon>
        <taxon>Malvaceae</taxon>
        <taxon>Malvoideae</taxon>
        <taxon>Hibiscus</taxon>
    </lineage>
</organism>
<dbReference type="Proteomes" id="UP001396334">
    <property type="component" value="Unassembled WGS sequence"/>
</dbReference>
<evidence type="ECO:0000313" key="1">
    <source>
        <dbReference type="EMBL" id="KAK8988012.1"/>
    </source>
</evidence>
<accession>A0ABR2PHT6</accession>
<proteinExistence type="predicted"/>
<comment type="caution">
    <text evidence="1">The sequence shown here is derived from an EMBL/GenBank/DDBJ whole genome shotgun (WGS) entry which is preliminary data.</text>
</comment>
<evidence type="ECO:0000313" key="2">
    <source>
        <dbReference type="Proteomes" id="UP001396334"/>
    </source>
</evidence>
<keyword evidence="2" id="KW-1185">Reference proteome</keyword>
<dbReference type="EMBL" id="JBBPBN010000059">
    <property type="protein sequence ID" value="KAK8988012.1"/>
    <property type="molecule type" value="Genomic_DNA"/>
</dbReference>